<evidence type="ECO:0000313" key="2">
    <source>
        <dbReference type="EMBL" id="MFD1547323.1"/>
    </source>
</evidence>
<comment type="caution">
    <text evidence="2">The sequence shown here is derived from an EMBL/GenBank/DDBJ whole genome shotgun (WGS) entry which is preliminary data.</text>
</comment>
<reference evidence="3" key="1">
    <citation type="journal article" date="2019" name="Int. J. Syst. Evol. Microbiol.">
        <title>The Global Catalogue of Microorganisms (GCM) 10K type strain sequencing project: providing services to taxonomists for standard genome sequencing and annotation.</title>
        <authorList>
            <consortium name="The Broad Institute Genomics Platform"/>
            <consortium name="The Broad Institute Genome Sequencing Center for Infectious Disease"/>
            <person name="Wu L."/>
            <person name="Ma J."/>
        </authorList>
    </citation>
    <scope>NUCLEOTIDE SEQUENCE [LARGE SCALE GENOMIC DNA]</scope>
    <source>
        <strain evidence="3">CGMCC 1.15399</strain>
    </source>
</reference>
<dbReference type="SMART" id="SM00860">
    <property type="entry name" value="SMI1_KNR4"/>
    <property type="match status" value="2"/>
</dbReference>
<gene>
    <name evidence="2" type="ORF">ACFSJ0_60565</name>
</gene>
<dbReference type="RefSeq" id="WP_219528088.1">
    <property type="nucleotide sequence ID" value="NZ_JAHKRM010000003.1"/>
</dbReference>
<sequence>MDLASLATVIGPPTPAAFSIDWPGLEQWLGLRLPDDYKEFAERYGPVLVGEWIWVVVPHHSDRGGYFRQLDQRQGLQRSIRAGDPPSHPFAFHPEPGGLLVWGESRGSEYYFWDTSVSADPNDWPTRVFTQSWPDEKWRLVDAPLTEVLAARVSGGLDLGEALPAVSPPYAWNFAPLVLKDVPERASFPGVPLALEVAGQAARVEAATGVPDDYAALVGEYGVGRLAGVLRLLGPGAPEGFDLAAEEAVVSERLRSRRAAGERVVPSPIAPEPGGLRLWGVFDGGETCWWLPVSAESAEWPVVLLDADGLGWQRLPYGATGFLDRWLDGRLDLPVLSLSAVPRARVLFPPVVDPAASTAPAEEAPRDVLAQLASIIGESRTGGHTYDWPGIERSLGLRLPRDYKRLFEVYGSIGINGIMIGHPEELQGRHEEEVEYLGWEEDEAMAVHPASGGLLWCANTEGRDCIWWDTGDPDPDRWTMVWDVEFDRRTFPGTLIELVIADLTSRLASPLTALDPSSDGPMMWF</sequence>
<proteinExistence type="predicted"/>
<dbReference type="Proteomes" id="UP001597097">
    <property type="component" value="Unassembled WGS sequence"/>
</dbReference>
<dbReference type="EMBL" id="JBHUCM010000075">
    <property type="protein sequence ID" value="MFD1547323.1"/>
    <property type="molecule type" value="Genomic_DNA"/>
</dbReference>
<name>A0ABW4GXW3_9ACTN</name>
<protein>
    <submittedName>
        <fullName evidence="2">SMI1/KNR4 family protein</fullName>
    </submittedName>
</protein>
<dbReference type="InterPro" id="IPR018958">
    <property type="entry name" value="Knr4/Smi1-like_dom"/>
</dbReference>
<dbReference type="Pfam" id="PF14568">
    <property type="entry name" value="SUKH_6"/>
    <property type="match status" value="1"/>
</dbReference>
<feature type="domain" description="Knr4/Smi1-like" evidence="1">
    <location>
        <begin position="360"/>
        <end position="502"/>
    </location>
</feature>
<evidence type="ECO:0000313" key="3">
    <source>
        <dbReference type="Proteomes" id="UP001597097"/>
    </source>
</evidence>
<evidence type="ECO:0000259" key="1">
    <source>
        <dbReference type="SMART" id="SM00860"/>
    </source>
</evidence>
<organism evidence="2 3">
    <name type="scientific">Nonomuraea guangzhouensis</name>
    <dbReference type="NCBI Taxonomy" id="1291555"/>
    <lineage>
        <taxon>Bacteria</taxon>
        <taxon>Bacillati</taxon>
        <taxon>Actinomycetota</taxon>
        <taxon>Actinomycetes</taxon>
        <taxon>Streptosporangiales</taxon>
        <taxon>Streptosporangiaceae</taxon>
        <taxon>Nonomuraea</taxon>
    </lineage>
</organism>
<feature type="domain" description="Knr4/Smi1-like" evidence="1">
    <location>
        <begin position="12"/>
        <end position="329"/>
    </location>
</feature>
<accession>A0ABW4GXW3</accession>
<keyword evidence="3" id="KW-1185">Reference proteome</keyword>